<gene>
    <name evidence="9" type="primary">yfeX</name>
    <name evidence="9" type="ORF">NCTC11413_01029</name>
</gene>
<sequence>MGLSMTAQTGILLEHCKAAIFIEAKITDFSTVAQSCKDLVKATEALQQQYPDARLYSIVAFGNDAWRKLSNQADATELKSFTQLGKGNLAAPATQNDLLIHILSLRNDVNFSLAQQALQIFGDAIEVTEETHGFRWVEERDLTGFIDGTENPAGDELRRSIGLVADGIDKDGSYVFTQRWEHQLDKWAKLDQHKQEQVIGRTKPDSVELDDVPPTSHVGRVDLKENGKGLKIIRQSLPYGTASGKHGLFFIAYCGTLHNIEQQLLSMFGETDGKTDRLLGFTKPVTGSYYFAPSLERLLNL</sequence>
<feature type="domain" description="Dyp-type peroxidase N-terminal" evidence="7">
    <location>
        <begin position="8"/>
        <end position="135"/>
    </location>
</feature>
<accession>A0A377H6C6</accession>
<dbReference type="Pfam" id="PF04261">
    <property type="entry name" value="Dyp_perox_N"/>
    <property type="match status" value="1"/>
</dbReference>
<dbReference type="GO" id="GO:0004601">
    <property type="term" value="F:peroxidase activity"/>
    <property type="evidence" value="ECO:0007669"/>
    <property type="project" value="UniProtKB-KW"/>
</dbReference>
<dbReference type="Proteomes" id="UP000254232">
    <property type="component" value="Unassembled WGS sequence"/>
</dbReference>
<evidence type="ECO:0000256" key="4">
    <source>
        <dbReference type="ARBA" id="ARBA00023002"/>
    </source>
</evidence>
<protein>
    <submittedName>
        <fullName evidence="9">Probable deferrochelatase/peroxidase YfeX</fullName>
        <ecNumber evidence="9">1.11.1.-</ecNumber>
    </submittedName>
</protein>
<keyword evidence="4 9" id="KW-0560">Oxidoreductase</keyword>
<comment type="cofactor">
    <cofactor evidence="1">
        <name>heme b</name>
        <dbReference type="ChEBI" id="CHEBI:60344"/>
    </cofactor>
</comment>
<evidence type="ECO:0000313" key="9">
    <source>
        <dbReference type="EMBL" id="STO37908.1"/>
    </source>
</evidence>
<dbReference type="SUPFAM" id="SSF54909">
    <property type="entry name" value="Dimeric alpha+beta barrel"/>
    <property type="match status" value="1"/>
</dbReference>
<evidence type="ECO:0000259" key="8">
    <source>
        <dbReference type="Pfam" id="PF20628"/>
    </source>
</evidence>
<organism evidence="9 10">
    <name type="scientific">Gallibacterium anatis</name>
    <dbReference type="NCBI Taxonomy" id="750"/>
    <lineage>
        <taxon>Bacteria</taxon>
        <taxon>Pseudomonadati</taxon>
        <taxon>Pseudomonadota</taxon>
        <taxon>Gammaproteobacteria</taxon>
        <taxon>Pasteurellales</taxon>
        <taxon>Pasteurellaceae</taxon>
        <taxon>Gallibacterium</taxon>
    </lineage>
</organism>
<dbReference type="EC" id="1.11.1.-" evidence="9"/>
<comment type="similarity">
    <text evidence="6">Belongs to the DyP-type peroxidase family.</text>
</comment>
<dbReference type="PROSITE" id="PS51404">
    <property type="entry name" value="DYP_PEROXIDASE"/>
    <property type="match status" value="1"/>
</dbReference>
<feature type="domain" description="Dyp-type peroxidase C-terminal" evidence="8">
    <location>
        <begin position="138"/>
        <end position="296"/>
    </location>
</feature>
<dbReference type="InterPro" id="IPR048327">
    <property type="entry name" value="Dyp_perox_N"/>
</dbReference>
<dbReference type="GO" id="GO:0020037">
    <property type="term" value="F:heme binding"/>
    <property type="evidence" value="ECO:0007669"/>
    <property type="project" value="InterPro"/>
</dbReference>
<reference evidence="9 10" key="1">
    <citation type="submission" date="2018-06" db="EMBL/GenBank/DDBJ databases">
        <authorList>
            <consortium name="Pathogen Informatics"/>
            <person name="Doyle S."/>
        </authorList>
    </citation>
    <scope>NUCLEOTIDE SEQUENCE [LARGE SCALE GENOMIC DNA]</scope>
    <source>
        <strain evidence="9 10">NCTC11413</strain>
    </source>
</reference>
<dbReference type="PANTHER" id="PTHR30521">
    <property type="entry name" value="DEFERROCHELATASE/PEROXIDASE"/>
    <property type="match status" value="1"/>
</dbReference>
<evidence type="ECO:0000256" key="5">
    <source>
        <dbReference type="ARBA" id="ARBA00023004"/>
    </source>
</evidence>
<keyword evidence="3" id="KW-0479">Metal-binding</keyword>
<dbReference type="GO" id="GO:0005829">
    <property type="term" value="C:cytosol"/>
    <property type="evidence" value="ECO:0007669"/>
    <property type="project" value="TreeGrafter"/>
</dbReference>
<keyword evidence="2 9" id="KW-0575">Peroxidase</keyword>
<dbReference type="InterPro" id="IPR006314">
    <property type="entry name" value="Dyp_peroxidase"/>
</dbReference>
<evidence type="ECO:0000256" key="1">
    <source>
        <dbReference type="ARBA" id="ARBA00001970"/>
    </source>
</evidence>
<dbReference type="PANTHER" id="PTHR30521:SF0">
    <property type="entry name" value="DYP-TYPE PEROXIDASE FAMILY PROTEIN"/>
    <property type="match status" value="1"/>
</dbReference>
<dbReference type="Pfam" id="PF20628">
    <property type="entry name" value="Dyp_perox_C"/>
    <property type="match status" value="1"/>
</dbReference>
<evidence type="ECO:0000259" key="7">
    <source>
        <dbReference type="Pfam" id="PF04261"/>
    </source>
</evidence>
<dbReference type="NCBIfam" id="TIGR01413">
    <property type="entry name" value="Dyp_perox_fam"/>
    <property type="match status" value="1"/>
</dbReference>
<evidence type="ECO:0000313" key="10">
    <source>
        <dbReference type="Proteomes" id="UP000254232"/>
    </source>
</evidence>
<evidence type="ECO:0000256" key="6">
    <source>
        <dbReference type="ARBA" id="ARBA00025737"/>
    </source>
</evidence>
<evidence type="ECO:0000256" key="2">
    <source>
        <dbReference type="ARBA" id="ARBA00022559"/>
    </source>
</evidence>
<dbReference type="EMBL" id="UGGZ01000001">
    <property type="protein sequence ID" value="STO37908.1"/>
    <property type="molecule type" value="Genomic_DNA"/>
</dbReference>
<dbReference type="InterPro" id="IPR011008">
    <property type="entry name" value="Dimeric_a/b-barrel"/>
</dbReference>
<proteinExistence type="inferred from homology"/>
<dbReference type="GO" id="GO:0046872">
    <property type="term" value="F:metal ion binding"/>
    <property type="evidence" value="ECO:0007669"/>
    <property type="project" value="UniProtKB-KW"/>
</dbReference>
<dbReference type="AlphaFoldDB" id="A0A377H6C6"/>
<name>A0A377H6C6_9PAST</name>
<keyword evidence="5" id="KW-0408">Iron</keyword>
<dbReference type="InterPro" id="IPR048328">
    <property type="entry name" value="Dyp_perox_C"/>
</dbReference>
<evidence type="ECO:0000256" key="3">
    <source>
        <dbReference type="ARBA" id="ARBA00022723"/>
    </source>
</evidence>